<dbReference type="SMART" id="SM00092">
    <property type="entry name" value="RNAse_Pc"/>
    <property type="match status" value="1"/>
</dbReference>
<dbReference type="OrthoDB" id="8573660at2759"/>
<dbReference type="PANTHER" id="PTHR11437">
    <property type="entry name" value="RIBONUCLEASE"/>
    <property type="match status" value="1"/>
</dbReference>
<evidence type="ECO:0000313" key="7">
    <source>
        <dbReference type="Ensembl" id="ENSLLEP00000026492.1"/>
    </source>
</evidence>
<accession>A0A8C5PR78</accession>
<dbReference type="Ensembl" id="ENSLLET00000027512.1">
    <property type="protein sequence ID" value="ENSLLEP00000026492.1"/>
    <property type="gene ID" value="ENSLLEG00000016688.1"/>
</dbReference>
<reference evidence="7" key="1">
    <citation type="submission" date="2025-08" db="UniProtKB">
        <authorList>
            <consortium name="Ensembl"/>
        </authorList>
    </citation>
    <scope>IDENTIFICATION</scope>
</reference>
<dbReference type="InterPro" id="IPR023411">
    <property type="entry name" value="RNaseA_AS"/>
</dbReference>
<dbReference type="GO" id="GO:0003676">
    <property type="term" value="F:nucleic acid binding"/>
    <property type="evidence" value="ECO:0007669"/>
    <property type="project" value="InterPro"/>
</dbReference>
<dbReference type="InterPro" id="IPR036816">
    <property type="entry name" value="RNaseA-like_dom_sf"/>
</dbReference>
<keyword evidence="3 5" id="KW-0255">Endonuclease</keyword>
<dbReference type="GeneTree" id="ENSGT01010000228825"/>
<name>A0A8C5PR78_9ANUR</name>
<feature type="domain" description="Ribonuclease A-domain" evidence="6">
    <location>
        <begin position="16"/>
        <end position="131"/>
    </location>
</feature>
<dbReference type="Gene3D" id="3.10.130.10">
    <property type="entry name" value="Ribonuclease A-like domain"/>
    <property type="match status" value="1"/>
</dbReference>
<dbReference type="InterPro" id="IPR023412">
    <property type="entry name" value="RNaseA_domain"/>
</dbReference>
<keyword evidence="5" id="KW-0732">Signal</keyword>
<dbReference type="Pfam" id="PF00074">
    <property type="entry name" value="RnaseA"/>
    <property type="match status" value="1"/>
</dbReference>
<feature type="chain" id="PRO_5034349431" description="Ribonuclease A-domain domain-containing protein" evidence="5">
    <location>
        <begin position="22"/>
        <end position="138"/>
    </location>
</feature>
<dbReference type="GO" id="GO:0016787">
    <property type="term" value="F:hydrolase activity"/>
    <property type="evidence" value="ECO:0007669"/>
    <property type="project" value="UniProtKB-KW"/>
</dbReference>
<evidence type="ECO:0000259" key="6">
    <source>
        <dbReference type="SMART" id="SM00092"/>
    </source>
</evidence>
<feature type="signal peptide" evidence="5">
    <location>
        <begin position="1"/>
        <end position="21"/>
    </location>
</feature>
<proteinExistence type="inferred from homology"/>
<keyword evidence="2 5" id="KW-0540">Nuclease</keyword>
<evidence type="ECO:0000256" key="3">
    <source>
        <dbReference type="ARBA" id="ARBA00022759"/>
    </source>
</evidence>
<dbReference type="GO" id="GO:0050830">
    <property type="term" value="P:defense response to Gram-positive bacterium"/>
    <property type="evidence" value="ECO:0007669"/>
    <property type="project" value="TreeGrafter"/>
</dbReference>
<evidence type="ECO:0000256" key="4">
    <source>
        <dbReference type="ARBA" id="ARBA00022801"/>
    </source>
</evidence>
<sequence>MSLSALVMLGILLSFSAHGYANFRNDHIVVNQTNITCRDIEERRNITNDHGNCKEWNTFIHTTNERDITNLCNGRNRNRDGVLSHNTFPLTECHVTLDGAFPNCRFNQTKLKEQICVKCVNSWPVHYYSRRENITCTV</sequence>
<dbReference type="InterPro" id="IPR001427">
    <property type="entry name" value="RNaseA"/>
</dbReference>
<evidence type="ECO:0000313" key="8">
    <source>
        <dbReference type="Proteomes" id="UP000694569"/>
    </source>
</evidence>
<dbReference type="Proteomes" id="UP000694569">
    <property type="component" value="Unplaced"/>
</dbReference>
<comment type="similarity">
    <text evidence="1 5">Belongs to the pancreatic ribonuclease family.</text>
</comment>
<evidence type="ECO:0000256" key="2">
    <source>
        <dbReference type="ARBA" id="ARBA00022722"/>
    </source>
</evidence>
<dbReference type="GO" id="GO:0004540">
    <property type="term" value="F:RNA nuclease activity"/>
    <property type="evidence" value="ECO:0007669"/>
    <property type="project" value="TreeGrafter"/>
</dbReference>
<dbReference type="PROSITE" id="PS00127">
    <property type="entry name" value="RNASE_PANCREATIC"/>
    <property type="match status" value="1"/>
</dbReference>
<keyword evidence="8" id="KW-1185">Reference proteome</keyword>
<dbReference type="AlphaFoldDB" id="A0A8C5PR78"/>
<evidence type="ECO:0000256" key="5">
    <source>
        <dbReference type="RuleBase" id="RU000651"/>
    </source>
</evidence>
<organism evidence="7 8">
    <name type="scientific">Leptobrachium leishanense</name>
    <name type="common">Leishan spiny toad</name>
    <dbReference type="NCBI Taxonomy" id="445787"/>
    <lineage>
        <taxon>Eukaryota</taxon>
        <taxon>Metazoa</taxon>
        <taxon>Chordata</taxon>
        <taxon>Craniata</taxon>
        <taxon>Vertebrata</taxon>
        <taxon>Euteleostomi</taxon>
        <taxon>Amphibia</taxon>
        <taxon>Batrachia</taxon>
        <taxon>Anura</taxon>
        <taxon>Pelobatoidea</taxon>
        <taxon>Megophryidae</taxon>
        <taxon>Leptobrachium</taxon>
    </lineage>
</organism>
<dbReference type="GO" id="GO:0004519">
    <property type="term" value="F:endonuclease activity"/>
    <property type="evidence" value="ECO:0007669"/>
    <property type="project" value="UniProtKB-KW"/>
</dbReference>
<dbReference type="SUPFAM" id="SSF54076">
    <property type="entry name" value="RNase A-like"/>
    <property type="match status" value="1"/>
</dbReference>
<reference evidence="7" key="2">
    <citation type="submission" date="2025-09" db="UniProtKB">
        <authorList>
            <consortium name="Ensembl"/>
        </authorList>
    </citation>
    <scope>IDENTIFICATION</scope>
</reference>
<evidence type="ECO:0000256" key="1">
    <source>
        <dbReference type="ARBA" id="ARBA00005600"/>
    </source>
</evidence>
<protein>
    <recommendedName>
        <fullName evidence="6">Ribonuclease A-domain domain-containing protein</fullName>
    </recommendedName>
</protein>
<keyword evidence="4 5" id="KW-0378">Hydrolase</keyword>